<feature type="compositionally biased region" description="Pro residues" evidence="1">
    <location>
        <begin position="1173"/>
        <end position="1186"/>
    </location>
</feature>
<gene>
    <name evidence="3" type="ORF">D2E22_0318</name>
</gene>
<keyword evidence="2" id="KW-1133">Transmembrane helix</keyword>
<dbReference type="OrthoDB" id="5120295at2"/>
<feature type="region of interest" description="Disordered" evidence="1">
    <location>
        <begin position="1081"/>
        <end position="1186"/>
    </location>
</feature>
<dbReference type="RefSeq" id="WP_126031361.1">
    <property type="nucleotide sequence ID" value="NZ_QXGI01000001.1"/>
</dbReference>
<feature type="compositionally biased region" description="Polar residues" evidence="1">
    <location>
        <begin position="505"/>
        <end position="521"/>
    </location>
</feature>
<feature type="compositionally biased region" description="Basic and acidic residues" evidence="1">
    <location>
        <begin position="1086"/>
        <end position="1098"/>
    </location>
</feature>
<evidence type="ECO:0000256" key="2">
    <source>
        <dbReference type="SAM" id="Phobius"/>
    </source>
</evidence>
<feature type="compositionally biased region" description="Basic and acidic residues" evidence="1">
    <location>
        <begin position="460"/>
        <end position="470"/>
    </location>
</feature>
<feature type="transmembrane region" description="Helical" evidence="2">
    <location>
        <begin position="691"/>
        <end position="713"/>
    </location>
</feature>
<feature type="compositionally biased region" description="Low complexity" evidence="1">
    <location>
        <begin position="1130"/>
        <end position="1148"/>
    </location>
</feature>
<feature type="region of interest" description="Disordered" evidence="1">
    <location>
        <begin position="798"/>
        <end position="846"/>
    </location>
</feature>
<keyword evidence="2" id="KW-0472">Membrane</keyword>
<feature type="region of interest" description="Disordered" evidence="1">
    <location>
        <begin position="437"/>
        <end position="470"/>
    </location>
</feature>
<dbReference type="EMBL" id="QXGI01000001">
    <property type="protein sequence ID" value="RSX49857.1"/>
    <property type="molecule type" value="Genomic_DNA"/>
</dbReference>
<evidence type="ECO:0000313" key="3">
    <source>
        <dbReference type="EMBL" id="RSX49857.1"/>
    </source>
</evidence>
<feature type="compositionally biased region" description="Basic and acidic residues" evidence="1">
    <location>
        <begin position="1115"/>
        <end position="1127"/>
    </location>
</feature>
<organism evidence="3 4">
    <name type="scientific">Bifidobacterium castoris</name>
    <dbReference type="NCBI Taxonomy" id="2306972"/>
    <lineage>
        <taxon>Bacteria</taxon>
        <taxon>Bacillati</taxon>
        <taxon>Actinomycetota</taxon>
        <taxon>Actinomycetes</taxon>
        <taxon>Bifidobacteriales</taxon>
        <taxon>Bifidobacteriaceae</taxon>
        <taxon>Bifidobacterium</taxon>
    </lineage>
</organism>
<evidence type="ECO:0000256" key="1">
    <source>
        <dbReference type="SAM" id="MobiDB-lite"/>
    </source>
</evidence>
<keyword evidence="2" id="KW-0812">Transmembrane</keyword>
<accession>A0A430FAI9</accession>
<reference evidence="3 4" key="1">
    <citation type="submission" date="2018-09" db="EMBL/GenBank/DDBJ databases">
        <title>Characterization of the phylogenetic diversity of five novel species belonging to the genus Bifidobacterium.</title>
        <authorList>
            <person name="Lugli G.A."/>
            <person name="Duranti S."/>
            <person name="Milani C."/>
        </authorList>
    </citation>
    <scope>NUCLEOTIDE SEQUENCE [LARGE SCALE GENOMIC DNA]</scope>
    <source>
        <strain evidence="3 4">2020B</strain>
    </source>
</reference>
<sequence length="1186" mass="124878">MMTGPVMMLAEETLPRLPVMRWADVATVLENRTDGLIDYITNLFKSVPLSIEGLFLSIGNGLWSGGAWLLNLSSGAASDTAGERMGESLNTLIGSLYKAITGDWMIPAIIIVFALIASVTLVFKGQGAGVLMKRLGALSVGLAMFVTMGAAAATHPGSPSTGTPWWTAEQVRNVVATTGDAVSQSAINAFSSMDGTLRSKNNHNMLSCRGYLWRLNETTADPKAKEDGTPQQAKQFTPDDTAKGRTDTLLKTMNMMWEETGLRMWIRAQYGPGANGSDVFCRVLEYRAGASAAEQANLTNQAVTYSDAGGRNVASEDAMAFNPNLLLGPDEGPRTVIDKALNDKSDNPAPASNIMLDRMVTMWDTCKYVNTDGGRFATRYGWEWVDLVRGPNRGFGEAGQMDQYCSAVISGTASFPGSDMTDFGAYERIELTQKQLAEETAQDAKDDMASEDCSQFDGDEWQKTPESQLERVNDPEIEAKFKRCQALRETAADKQDAADAAAASPTANENTGQVRRSQRMGSGTAEDKVLRLIAQKFDLSNSNTAWLATAQSIAGKYGDNPDNHAAAVTASIKTMQMQHGDASLADAGGSIIFAVAGAVNFVIWGVLFGLLRIIALICAYLTVLGLWVALLMYAAVPDRGRAAMANAFRNMVAMFAVPSVLSIGAALVCIIMTLLMQIFGIIDHNGNTSATVLVMGVATLVFPFLSVKALQWLCVNVLKIGEPSGWGAIGSLLAATSKGLGTVGSVIGGAAKGLASGIAAGAAGGGVAAIAVNAINGAKASSLAAAAQHGYNSTAFGRAATGRGKGGRGGARSSAQHKPTAAEQAAGGDVERAVDGSPLTQVPDMPKLDARQQALANLLAENRRRIPVEDINRAAVAAHPDDPAAQSAAYRQAMEDAAAQSDMDTALMVAERAEHDRIRKTLKDNGLDADEATVRRYMEDGTVQATIHANARQSLAELATHRAAVEERDRLQHQRSLQVQDLARQRELNRTLAGRWELTRERYADGVRGTMKTAASVVSGETARFARNHKVAAGLAAGAGMLVVGPAMPGVMAAATLGSAVNGAFAGGHLNHLNGGYGNIAPGKQRVREPEGARDTTVRADAIGQPRSNPIVERAQAEARKRAEQSVKRAAGGAAPSASPGVPAPTAGMDADMPAHGRHAHGAPAAAPRPTGGTPPPPPPRRAYHE</sequence>
<dbReference type="Proteomes" id="UP000288052">
    <property type="component" value="Unassembled WGS sequence"/>
</dbReference>
<feature type="transmembrane region" description="Helical" evidence="2">
    <location>
        <begin position="614"/>
        <end position="635"/>
    </location>
</feature>
<keyword evidence="4" id="KW-1185">Reference proteome</keyword>
<feature type="compositionally biased region" description="Low complexity" evidence="1">
    <location>
        <begin position="1162"/>
        <end position="1172"/>
    </location>
</feature>
<feature type="region of interest" description="Disordered" evidence="1">
    <location>
        <begin position="221"/>
        <end position="244"/>
    </location>
</feature>
<comment type="caution">
    <text evidence="3">The sequence shown here is derived from an EMBL/GenBank/DDBJ whole genome shotgun (WGS) entry which is preliminary data.</text>
</comment>
<evidence type="ECO:0000313" key="4">
    <source>
        <dbReference type="Proteomes" id="UP000288052"/>
    </source>
</evidence>
<feature type="transmembrane region" description="Helical" evidence="2">
    <location>
        <begin position="104"/>
        <end position="123"/>
    </location>
</feature>
<feature type="transmembrane region" description="Helical" evidence="2">
    <location>
        <begin position="587"/>
        <end position="607"/>
    </location>
</feature>
<protein>
    <submittedName>
        <fullName evidence="3">Uncharacterized protein</fullName>
    </submittedName>
</protein>
<proteinExistence type="predicted"/>
<feature type="region of interest" description="Disordered" evidence="1">
    <location>
        <begin position="492"/>
        <end position="522"/>
    </location>
</feature>
<feature type="transmembrane region" description="Helical" evidence="2">
    <location>
        <begin position="655"/>
        <end position="679"/>
    </location>
</feature>
<name>A0A430FAI9_9BIFI</name>
<feature type="transmembrane region" description="Helical" evidence="2">
    <location>
        <begin position="135"/>
        <end position="153"/>
    </location>
</feature>
<dbReference type="AlphaFoldDB" id="A0A430FAI9"/>